<feature type="compositionally biased region" description="Polar residues" evidence="1">
    <location>
        <begin position="29"/>
        <end position="47"/>
    </location>
</feature>
<evidence type="ECO:0000313" key="2">
    <source>
        <dbReference type="EMBL" id="KAK7260398.1"/>
    </source>
</evidence>
<feature type="region of interest" description="Disordered" evidence="1">
    <location>
        <begin position="26"/>
        <end position="65"/>
    </location>
</feature>
<reference evidence="2 3" key="1">
    <citation type="submission" date="2024-01" db="EMBL/GenBank/DDBJ databases">
        <title>The genomes of 5 underutilized Papilionoideae crops provide insights into root nodulation and disease resistanc.</title>
        <authorList>
            <person name="Yuan L."/>
        </authorList>
    </citation>
    <scope>NUCLEOTIDE SEQUENCE [LARGE SCALE GENOMIC DNA]</scope>
    <source>
        <strain evidence="2">ZHUSHIDOU_FW_LH</strain>
        <tissue evidence="2">Leaf</tissue>
    </source>
</reference>
<feature type="compositionally biased region" description="Low complexity" evidence="1">
    <location>
        <begin position="92"/>
        <end position="120"/>
    </location>
</feature>
<sequence>MQSHAIAADGANQPLTVTLYDVAERKNLEGSSTESRVGVGANTTTRGRATKGSAEGAAGSGVVGDESALGVSELCEVCLEDGGGDIYGDEGIGSSSSVGTGISSSSAPSSSDGRSSWSSGRTASRGGHGKESI</sequence>
<dbReference type="AlphaFoldDB" id="A0AAN9ENN7"/>
<gene>
    <name evidence="2" type="ORF">RIF29_26412</name>
</gene>
<name>A0AAN9ENN7_CROPI</name>
<evidence type="ECO:0000256" key="1">
    <source>
        <dbReference type="SAM" id="MobiDB-lite"/>
    </source>
</evidence>
<dbReference type="Proteomes" id="UP001372338">
    <property type="component" value="Unassembled WGS sequence"/>
</dbReference>
<evidence type="ECO:0000313" key="3">
    <source>
        <dbReference type="Proteomes" id="UP001372338"/>
    </source>
</evidence>
<feature type="region of interest" description="Disordered" evidence="1">
    <location>
        <begin position="86"/>
        <end position="133"/>
    </location>
</feature>
<comment type="caution">
    <text evidence="2">The sequence shown here is derived from an EMBL/GenBank/DDBJ whole genome shotgun (WGS) entry which is preliminary data.</text>
</comment>
<protein>
    <submittedName>
        <fullName evidence="2">Uncharacterized protein</fullName>
    </submittedName>
</protein>
<organism evidence="2 3">
    <name type="scientific">Crotalaria pallida</name>
    <name type="common">Smooth rattlebox</name>
    <name type="synonym">Crotalaria striata</name>
    <dbReference type="NCBI Taxonomy" id="3830"/>
    <lineage>
        <taxon>Eukaryota</taxon>
        <taxon>Viridiplantae</taxon>
        <taxon>Streptophyta</taxon>
        <taxon>Embryophyta</taxon>
        <taxon>Tracheophyta</taxon>
        <taxon>Spermatophyta</taxon>
        <taxon>Magnoliopsida</taxon>
        <taxon>eudicotyledons</taxon>
        <taxon>Gunneridae</taxon>
        <taxon>Pentapetalae</taxon>
        <taxon>rosids</taxon>
        <taxon>fabids</taxon>
        <taxon>Fabales</taxon>
        <taxon>Fabaceae</taxon>
        <taxon>Papilionoideae</taxon>
        <taxon>50 kb inversion clade</taxon>
        <taxon>genistoids sensu lato</taxon>
        <taxon>core genistoids</taxon>
        <taxon>Crotalarieae</taxon>
        <taxon>Crotalaria</taxon>
    </lineage>
</organism>
<keyword evidence="3" id="KW-1185">Reference proteome</keyword>
<proteinExistence type="predicted"/>
<accession>A0AAN9ENN7</accession>
<dbReference type="EMBL" id="JAYWIO010000005">
    <property type="protein sequence ID" value="KAK7260398.1"/>
    <property type="molecule type" value="Genomic_DNA"/>
</dbReference>